<dbReference type="EMBL" id="CP006965">
    <property type="protein sequence ID" value="AHF80355.1"/>
    <property type="molecule type" value="Genomic_DNA"/>
</dbReference>
<dbReference type="Proteomes" id="UP000019027">
    <property type="component" value="Chromosome"/>
</dbReference>
<feature type="domain" description="Glycoside-hydrolase family GH114 TIM-barrel" evidence="1">
    <location>
        <begin position="24"/>
        <end position="284"/>
    </location>
</feature>
<dbReference type="AlphaFoldDB" id="W0I7B3"/>
<dbReference type="InterPro" id="IPR016063">
    <property type="entry name" value="TM1410_Glycdase"/>
</dbReference>
<evidence type="ECO:0000313" key="2">
    <source>
        <dbReference type="EMBL" id="AHF80355.1"/>
    </source>
</evidence>
<name>W0I7B3_9EURY</name>
<dbReference type="Pfam" id="PF03537">
    <property type="entry name" value="Glyco_hydro_114"/>
    <property type="match status" value="1"/>
</dbReference>
<keyword evidence="2" id="KW-0436">Ligase</keyword>
<dbReference type="PANTHER" id="PTHR35882">
    <property type="entry name" value="PELA"/>
    <property type="match status" value="1"/>
</dbReference>
<dbReference type="NCBIfam" id="TIGR01370">
    <property type="entry name" value="MJ1477/TM1410 family putative glycoside hydrolase"/>
    <property type="match status" value="1"/>
</dbReference>
<dbReference type="InterPro" id="IPR017853">
    <property type="entry name" value="GH"/>
</dbReference>
<organism evidence="2 3">
    <name type="scientific">Thermococcus paralvinellae</name>
    <dbReference type="NCBI Taxonomy" id="582419"/>
    <lineage>
        <taxon>Archaea</taxon>
        <taxon>Methanobacteriati</taxon>
        <taxon>Methanobacteriota</taxon>
        <taxon>Thermococci</taxon>
        <taxon>Thermococcales</taxon>
        <taxon>Thermococcaceae</taxon>
        <taxon>Thermococcus</taxon>
    </lineage>
</organism>
<dbReference type="InterPro" id="IPR016062">
    <property type="entry name" value="TM1410-rel"/>
</dbReference>
<dbReference type="SUPFAM" id="SSF51445">
    <property type="entry name" value="(Trans)glycosidases"/>
    <property type="match status" value="1"/>
</dbReference>
<evidence type="ECO:0000313" key="3">
    <source>
        <dbReference type="Proteomes" id="UP000019027"/>
    </source>
</evidence>
<dbReference type="GO" id="GO:0004812">
    <property type="term" value="F:aminoacyl-tRNA ligase activity"/>
    <property type="evidence" value="ECO:0007669"/>
    <property type="project" value="UniProtKB-KW"/>
</dbReference>
<dbReference type="PANTHER" id="PTHR35882:SF1">
    <property type="match status" value="1"/>
</dbReference>
<dbReference type="KEGG" id="ths:TES1_0971"/>
<gene>
    <name evidence="2" type="ORF">TES1_0971</name>
</gene>
<dbReference type="RefSeq" id="WP_265100809.1">
    <property type="nucleotide sequence ID" value="NZ_CP006965.1"/>
</dbReference>
<dbReference type="PRINTS" id="PR01545">
    <property type="entry name" value="THEMAYE10DUF"/>
</dbReference>
<dbReference type="Gene3D" id="3.20.20.70">
    <property type="entry name" value="Aldolase class I"/>
    <property type="match status" value="1"/>
</dbReference>
<accession>W0I7B3</accession>
<protein>
    <submittedName>
        <fullName evidence="2">Putative cysteinyl-tRNA synthetase</fullName>
    </submittedName>
</protein>
<dbReference type="InterPro" id="IPR004352">
    <property type="entry name" value="GH114_TIM-barrel"/>
</dbReference>
<keyword evidence="2" id="KW-0030">Aminoacyl-tRNA synthetase</keyword>
<keyword evidence="3" id="KW-1185">Reference proteome</keyword>
<dbReference type="InterPro" id="IPR013785">
    <property type="entry name" value="Aldolase_TIM"/>
</dbReference>
<dbReference type="STRING" id="582419.TES1_0971"/>
<sequence length="296" mass="34079">MSTSTSSTPTTNSTLLPKTLTISSWAYQLQNADPEEIAKSGFDLVVIDYSRDGTDDKAYSRSEIEKIKAAGVIPVAYISIGEAEDYRFYWREEWKTNPPAWLGKENPEWPGCYAVKYWDEEWKRIVFAYLDKILAQGFQGVYLDKVDEFEYWADNGYNENWIAKQMIELILEIANYTRSRTGETFLIIPQNGENLLDYDDGRLLAAVSGWASEDVFYNGLELSPWTAEKVSYLDKIIRVKKFVLVVDYVDDGTRSEEDIKRILDFRSKAMKRGYIPYAALVDRELDELNIIPGIQP</sequence>
<proteinExistence type="predicted"/>
<dbReference type="HOGENOM" id="CLU_058176_0_0_2"/>
<reference evidence="2 3" key="1">
    <citation type="journal article" date="2014" name="Int. J. Syst. Evol. Microbiol.">
        <title>Thermococcus paralvinellae sp. nov. and Thermococcus cleftensis sp. nov. of hyperthermophilic heterotrophs from deep-sea hydrothermal vents.</title>
        <authorList>
            <person name="Hensley S.A."/>
            <person name="Jung J.H."/>
            <person name="Park C.S."/>
            <person name="Holden J.F."/>
        </authorList>
    </citation>
    <scope>NUCLEOTIDE SEQUENCE [LARGE SCALE GENOMIC DNA]</scope>
    <source>
        <strain evidence="2 3">ES1</strain>
    </source>
</reference>
<evidence type="ECO:0000259" key="1">
    <source>
        <dbReference type="Pfam" id="PF03537"/>
    </source>
</evidence>
<dbReference type="GeneID" id="24906368"/>